<organism evidence="1 2">
    <name type="scientific">Trifolium medium</name>
    <dbReference type="NCBI Taxonomy" id="97028"/>
    <lineage>
        <taxon>Eukaryota</taxon>
        <taxon>Viridiplantae</taxon>
        <taxon>Streptophyta</taxon>
        <taxon>Embryophyta</taxon>
        <taxon>Tracheophyta</taxon>
        <taxon>Spermatophyta</taxon>
        <taxon>Magnoliopsida</taxon>
        <taxon>eudicotyledons</taxon>
        <taxon>Gunneridae</taxon>
        <taxon>Pentapetalae</taxon>
        <taxon>rosids</taxon>
        <taxon>fabids</taxon>
        <taxon>Fabales</taxon>
        <taxon>Fabaceae</taxon>
        <taxon>Papilionoideae</taxon>
        <taxon>50 kb inversion clade</taxon>
        <taxon>NPAAA clade</taxon>
        <taxon>Hologalegina</taxon>
        <taxon>IRL clade</taxon>
        <taxon>Trifolieae</taxon>
        <taxon>Trifolium</taxon>
    </lineage>
</organism>
<accession>A0A392V6M6</accession>
<feature type="non-terminal residue" evidence="1">
    <location>
        <position position="1"/>
    </location>
</feature>
<dbReference type="Proteomes" id="UP000265520">
    <property type="component" value="Unassembled WGS sequence"/>
</dbReference>
<dbReference type="AlphaFoldDB" id="A0A392V6M6"/>
<evidence type="ECO:0000313" key="2">
    <source>
        <dbReference type="Proteomes" id="UP000265520"/>
    </source>
</evidence>
<comment type="caution">
    <text evidence="1">The sequence shown here is derived from an EMBL/GenBank/DDBJ whole genome shotgun (WGS) entry which is preliminary data.</text>
</comment>
<proteinExistence type="predicted"/>
<name>A0A392V6M6_9FABA</name>
<keyword evidence="2" id="KW-1185">Reference proteome</keyword>
<reference evidence="1 2" key="1">
    <citation type="journal article" date="2018" name="Front. Plant Sci.">
        <title>Red Clover (Trifolium pratense) and Zigzag Clover (T. medium) - A Picture of Genomic Similarities and Differences.</title>
        <authorList>
            <person name="Dluhosova J."/>
            <person name="Istvanek J."/>
            <person name="Nedelnik J."/>
            <person name="Repkova J."/>
        </authorList>
    </citation>
    <scope>NUCLEOTIDE SEQUENCE [LARGE SCALE GENOMIC DNA]</scope>
    <source>
        <strain evidence="2">cv. 10/8</strain>
        <tissue evidence="1">Leaf</tissue>
    </source>
</reference>
<dbReference type="EMBL" id="LXQA011054671">
    <property type="protein sequence ID" value="MCI82919.1"/>
    <property type="molecule type" value="Genomic_DNA"/>
</dbReference>
<sequence length="35" mass="3785">WDLAEKLSCAAPTHPVPVDLRSAPRCRDPAGIARD</sequence>
<evidence type="ECO:0000313" key="1">
    <source>
        <dbReference type="EMBL" id="MCI82919.1"/>
    </source>
</evidence>
<protein>
    <submittedName>
        <fullName evidence="1">Uncharacterized protein</fullName>
    </submittedName>
</protein>